<evidence type="ECO:0000313" key="2">
    <source>
        <dbReference type="Proteomes" id="UP001501147"/>
    </source>
</evidence>
<organism evidence="1 2">
    <name type="scientific">Streptomyces sanyensis</name>
    <dbReference type="NCBI Taxonomy" id="568869"/>
    <lineage>
        <taxon>Bacteria</taxon>
        <taxon>Bacillati</taxon>
        <taxon>Actinomycetota</taxon>
        <taxon>Actinomycetes</taxon>
        <taxon>Kitasatosporales</taxon>
        <taxon>Streptomycetaceae</taxon>
        <taxon>Streptomyces</taxon>
    </lineage>
</organism>
<gene>
    <name evidence="1" type="ORF">GCM10023329_44160</name>
</gene>
<name>A0ABP9AZI9_9ACTN</name>
<comment type="caution">
    <text evidence="1">The sequence shown here is derived from an EMBL/GenBank/DDBJ whole genome shotgun (WGS) entry which is preliminary data.</text>
</comment>
<protein>
    <submittedName>
        <fullName evidence="1">Uncharacterized protein</fullName>
    </submittedName>
</protein>
<reference evidence="2" key="1">
    <citation type="journal article" date="2019" name="Int. J. Syst. Evol. Microbiol.">
        <title>The Global Catalogue of Microorganisms (GCM) 10K type strain sequencing project: providing services to taxonomists for standard genome sequencing and annotation.</title>
        <authorList>
            <consortium name="The Broad Institute Genomics Platform"/>
            <consortium name="The Broad Institute Genome Sequencing Center for Infectious Disease"/>
            <person name="Wu L."/>
            <person name="Ma J."/>
        </authorList>
    </citation>
    <scope>NUCLEOTIDE SEQUENCE [LARGE SCALE GENOMIC DNA]</scope>
    <source>
        <strain evidence="2">JCM 18324</strain>
    </source>
</reference>
<evidence type="ECO:0000313" key="1">
    <source>
        <dbReference type="EMBL" id="GAA4788168.1"/>
    </source>
</evidence>
<sequence>MVADDDVADDLGRRVLGSVTEELELQAEGDTRLMGHSGELTATDHADYRERHPFRVSAEATAPVPRMFRQAV</sequence>
<proteinExistence type="predicted"/>
<dbReference type="EMBL" id="BAABJV010000013">
    <property type="protein sequence ID" value="GAA4788168.1"/>
    <property type="molecule type" value="Genomic_DNA"/>
</dbReference>
<keyword evidence="2" id="KW-1185">Reference proteome</keyword>
<accession>A0ABP9AZI9</accession>
<dbReference type="Proteomes" id="UP001501147">
    <property type="component" value="Unassembled WGS sequence"/>
</dbReference>